<name>U1N5K2_9EURY</name>
<organism evidence="1 2">
    <name type="scientific">Haloquadratum walsbyi J07HQW1</name>
    <dbReference type="NCBI Taxonomy" id="1238424"/>
    <lineage>
        <taxon>Archaea</taxon>
        <taxon>Methanobacteriati</taxon>
        <taxon>Methanobacteriota</taxon>
        <taxon>Stenosarchaea group</taxon>
        <taxon>Halobacteria</taxon>
        <taxon>Halobacteriales</taxon>
        <taxon>Haloferacaceae</taxon>
        <taxon>Haloquadratum</taxon>
    </lineage>
</organism>
<accession>U1N5K2</accession>
<dbReference type="EMBL" id="KE356560">
    <property type="protein sequence ID" value="ERG91713.1"/>
    <property type="molecule type" value="Genomic_DNA"/>
</dbReference>
<dbReference type="AlphaFoldDB" id="U1N5K2"/>
<protein>
    <submittedName>
        <fullName evidence="1">Uncharacterized protein</fullName>
    </submittedName>
</protein>
<gene>
    <name evidence="1" type="ORF">J07HQW1_01747</name>
</gene>
<dbReference type="STRING" id="1238424.J07HQW1_01747"/>
<proteinExistence type="predicted"/>
<sequence>MYHPSHATSNKSDNIDAAWNLDTNTVKLLGIQPRCQLQKARIIEFDGTVALEVTVKNVSPRDVGFRALIRHADIADESEPIGFPIAKEQTVTQTIVPSNLQSHDPEEATFTHPINEDTRSFTVGTET</sequence>
<evidence type="ECO:0000313" key="2">
    <source>
        <dbReference type="Proteomes" id="UP000030649"/>
    </source>
</evidence>
<reference evidence="1 2" key="1">
    <citation type="journal article" date="2013" name="PLoS ONE">
        <title>Assembly-driven community genomics of a hypersaline microbial ecosystem.</title>
        <authorList>
            <person name="Podell S."/>
            <person name="Ugalde J.A."/>
            <person name="Narasingarao P."/>
            <person name="Banfield J.F."/>
            <person name="Heidelberg K.B."/>
            <person name="Allen E.E."/>
        </authorList>
    </citation>
    <scope>NUCLEOTIDE SEQUENCE [LARGE SCALE GENOMIC DNA]</scope>
    <source>
        <strain evidence="2">J07HQW1</strain>
    </source>
</reference>
<dbReference type="Proteomes" id="UP000030649">
    <property type="component" value="Unassembled WGS sequence"/>
</dbReference>
<evidence type="ECO:0000313" key="1">
    <source>
        <dbReference type="EMBL" id="ERG91713.1"/>
    </source>
</evidence>
<dbReference type="HOGENOM" id="CLU_1965517_0_0_2"/>